<dbReference type="Gene3D" id="1.10.30.50">
    <property type="match status" value="1"/>
</dbReference>
<dbReference type="Pfam" id="PF20041">
    <property type="entry name" value="DUF6443"/>
    <property type="match status" value="1"/>
</dbReference>
<evidence type="ECO:0000256" key="1">
    <source>
        <dbReference type="SAM" id="MobiDB-lite"/>
    </source>
</evidence>
<feature type="domain" description="HNH nuclease" evidence="2">
    <location>
        <begin position="2332"/>
        <end position="2381"/>
    </location>
</feature>
<evidence type="ECO:0000259" key="2">
    <source>
        <dbReference type="SMART" id="SM00507"/>
    </source>
</evidence>
<gene>
    <name evidence="3" type="ORF">K1Y79_23205</name>
</gene>
<dbReference type="NCBIfam" id="TIGR03696">
    <property type="entry name" value="Rhs_assc_core"/>
    <property type="match status" value="1"/>
</dbReference>
<comment type="caution">
    <text evidence="3">The sequence shown here is derived from an EMBL/GenBank/DDBJ whole genome shotgun (WGS) entry which is preliminary data.</text>
</comment>
<feature type="compositionally biased region" description="Basic and acidic residues" evidence="1">
    <location>
        <begin position="2314"/>
        <end position="2333"/>
    </location>
</feature>
<dbReference type="InterPro" id="IPR022385">
    <property type="entry name" value="Rhs_assc_core"/>
</dbReference>
<feature type="compositionally biased region" description="Polar residues" evidence="1">
    <location>
        <begin position="2364"/>
        <end position="2373"/>
    </location>
</feature>
<dbReference type="InterPro" id="IPR045619">
    <property type="entry name" value="DUF6443"/>
</dbReference>
<feature type="compositionally biased region" description="Basic and acidic residues" evidence="1">
    <location>
        <begin position="2288"/>
        <end position="2300"/>
    </location>
</feature>
<dbReference type="CDD" id="cd00085">
    <property type="entry name" value="HNHc"/>
    <property type="match status" value="1"/>
</dbReference>
<keyword evidence="4" id="KW-1185">Reference proteome</keyword>
<dbReference type="EMBL" id="JAICCF010000004">
    <property type="protein sequence ID" value="MBW8687265.1"/>
    <property type="molecule type" value="Genomic_DNA"/>
</dbReference>
<reference evidence="3 4" key="1">
    <citation type="submission" date="2021-08" db="EMBL/GenBank/DDBJ databases">
        <title>The genome sequence of Chitinophaga sp. B61.</title>
        <authorList>
            <person name="Zhang X."/>
        </authorList>
    </citation>
    <scope>NUCLEOTIDE SEQUENCE [LARGE SCALE GENOMIC DNA]</scope>
    <source>
        <strain evidence="3 4">B61</strain>
    </source>
</reference>
<dbReference type="Pfam" id="PF13395">
    <property type="entry name" value="HNH_4"/>
    <property type="match status" value="1"/>
</dbReference>
<dbReference type="SMART" id="SM00507">
    <property type="entry name" value="HNHc"/>
    <property type="match status" value="1"/>
</dbReference>
<feature type="compositionally biased region" description="Low complexity" evidence="1">
    <location>
        <begin position="2265"/>
        <end position="2284"/>
    </location>
</feature>
<evidence type="ECO:0000313" key="4">
    <source>
        <dbReference type="Proteomes" id="UP000812961"/>
    </source>
</evidence>
<feature type="region of interest" description="Disordered" evidence="1">
    <location>
        <begin position="2255"/>
        <end position="2388"/>
    </location>
</feature>
<proteinExistence type="predicted"/>
<accession>A0ABS7GHT4</accession>
<dbReference type="InterPro" id="IPR003615">
    <property type="entry name" value="HNH_nuc"/>
</dbReference>
<evidence type="ECO:0000313" key="3">
    <source>
        <dbReference type="EMBL" id="MBW8687265.1"/>
    </source>
</evidence>
<dbReference type="Gene3D" id="2.180.10.10">
    <property type="entry name" value="RHS repeat-associated core"/>
    <property type="match status" value="2"/>
</dbReference>
<sequence>MNKIYRWLLLLIVAIQFIIQPGYAAPPASGFNFPFPLTSHIGMRAVSIEGPTCILPGFPVSFYSSGTYITDASQWCVNGGEIQGSSSSCKSGTPVQNIIVTYTLDASSTQISLTVNGGSYTTFSPVVLNSDQINVGGTQQIVQGSTAAALAPIETAPECSGFTYQWQRRISSGSWTDIAGATGASYSPGAVTETTEYRREVSANGNSLLSDPVTVQVTAALDAGDISSPVSGSIAYNASPGTLISVSAASGGTGGAYAYLWQKSSNGSSWTDISGANAETYNPGSLTATTYYRRKVSRGSETKLSNAITISVFAQFTLGNINSPVSSAINNGVNPGTINGSAAAGGGCNGAYTYQWQSSVNDGTYTNISGATTQNYNPGTMTASRYFRLAVGCGSENKTTNAIYIQVYPAINPGIINGNQTIDYNDVPSQLTGSVATGGNGTVGYQWQSSADNISFNSIFGATSINYSPSALTATTYYRRVASSNGASANSNVLTVTVNGAITSGGNITPATKTVNYNTSPGQLSCTLPTGGGPYAYQWQSSDNGTSWTDISGAVSQNYTPGNLTSKKYYRREVTSGGSTSYSNTAVISVYTQLVAGSITPASATIPYNSVVPTLTANPSGGNGTYSYQWQTSLNNTTWSNYPGIAKQDLDYDTSLTVSTYFRVIVSSNGVNATSSSALVTVQPRLNPGIVTPKNPGINFNTTPGTLSVSPSGGTGSYSYQWQTTNETGDWINVGTSSSGYTPGNLTNDTYFRCLVTSGSVTAYSQQSLVTVYDVLKAGTLMPLVQTVMPNTATTPISANPSTGGSGIYVHLWQKSSNGTSWTDVAGSNTLTYNPGELSANTYYRLKVSSNGVTVYSAPALVQVQLNGGQIGVTAASVSAGGSVTLNNVSAASNGSCGGSYTYTWQKSFNEIDWTDFPSATVSNITVPTYYRRKVSCGSEVTYSNTVLVRISNATASIPDTVTMVSATQQVATIPAYGSGASATNMNYIRERSISKAGITTEVAAAALSSPNDVQQETDYYDGLGRDFQTVKRQATAGGKDLVSLHFYDPYDREPLSFERYGASSSDGNFKLDPATAQPAFYHTLYAGKENYFYSRNIYENSTDREVLEIRRPGKSWEGNARSKRMLVRTNRATEGIRIWKIGYNETDRPTSTAAYAVGSLLVTETSDEAHNKIIRYKDKSGRLVMMKSQAADQITEDHAGWLCTYYVYDEMDKLRCIIPPKAVSAIKNTWVLDAGTHTELCFSSYFDDNGNEIVDRTPGGKVVEHIYDSRERLTFSRDNLQRHKSRWAFVMYDDLNRQIVNGYYSSASARSALQTQLDNGAAGTQTISHTYQDVNLVLEQHSGITLYQATSSITFLPGFDSDNDTFVAEISAAASGETVLIKPNNFLSGISAGQLRPEVYYYYDDYKFPGAQPAVAADLSKPLALSNVNADVHTVFAPITTSLVTGVRSRVIGTDQWLTTTSYYNPREKISQVIEQNISGASTTSTMLYNFAGQLLSKYVYHKNGNGNQYLPALYLNHLNTAGQTDSVKIWLNNDSKLQRLIAHSSYNELGQLNLKKLGATGSNTQLEKLAYNYTLSGEIEGINADYVNTIGSTANWFGQLSNYDKGFSGKEYNGLMSGTKWKSRSANIARSLAFSYDNSDRLVRSSFNQQNDGGSTWLANKADFSSAFTYDDNGNQLWQVHKGLDGPVLKTIDSLEYGYFANSNKLNYVKDHKNEPASKRGDFKETTNDTSRDYWYDPNFNISRDQNRGIDSIRYNDLNLPEYVSVTGKGIIAYTYNAIGKKLRKTVTDNTVSPARKTVTDYINGYVYVNDTLKEISHEEGRIRAEWKGTTQSFVFDYFAKDYQGNTRVVLTTQSDTSRYMATMEYRYTATENILFSNIDLTRSAKPSGYPADATTNPNTSVAKLNAQNGQKIGPSIVLRVMAGDTLQAGVKAFYKSGGSTSYAAPATDMVTALLSSFSANGVVDGIHKGSGVGSPITSMNGSLYNQVKNNDPAQNLSDRPKAYLTYAAFDDQFNLVNENSAVRQVQNSPDILQTLATGEIVIKKTGFIYIYVNNENGQDVYFDNLSVIHTSGPLLEENHHYPYGQAMAGISARALKGTQYRFNKRWFNGNELQSEEFDDGSGLELYDFNARTYDAQLGRFLQIDPETKEQENFNPYHFGFNNPVKFADPDGRKPVPGFAIFAPALAEAALALGAATGLTAVIVQGIDKLKHVDWRGLASEIGGGAGTSGVPFTHKLPGATQVSDIQARYANKPVSQGQQNQGNSTKSANKSASTSGSAGNKQPTKKGDYSHLKEPKKVGAGLETTRSQRKRILEENKRQNDGKLVSDESGKTLNPPSKAEKGKPADPNQAEVDHIDPKSKGGTNSNSNLRVISKEENQKKYNKSN</sequence>
<dbReference type="Proteomes" id="UP000812961">
    <property type="component" value="Unassembled WGS sequence"/>
</dbReference>
<protein>
    <recommendedName>
        <fullName evidence="2">HNH nuclease domain-containing protein</fullName>
    </recommendedName>
</protein>
<name>A0ABS7GHT4_9BACT</name>
<dbReference type="RefSeq" id="WP_220252585.1">
    <property type="nucleotide sequence ID" value="NZ_JAICCF010000004.1"/>
</dbReference>
<dbReference type="Gene3D" id="2.60.40.2700">
    <property type="match status" value="4"/>
</dbReference>
<organism evidence="3 4">
    <name type="scientific">Chitinophaga rhizophila</name>
    <dbReference type="NCBI Taxonomy" id="2866212"/>
    <lineage>
        <taxon>Bacteria</taxon>
        <taxon>Pseudomonadati</taxon>
        <taxon>Bacteroidota</taxon>
        <taxon>Chitinophagia</taxon>
        <taxon>Chitinophagales</taxon>
        <taxon>Chitinophagaceae</taxon>
        <taxon>Chitinophaga</taxon>
    </lineage>
</organism>